<dbReference type="AlphaFoldDB" id="A0A176K3J5"/>
<dbReference type="PRINTS" id="PR00778">
    <property type="entry name" value="HTHARSR"/>
</dbReference>
<accession>A0A176K3J5</accession>
<dbReference type="InterPro" id="IPR001845">
    <property type="entry name" value="HTH_ArsR_DNA-bd_dom"/>
</dbReference>
<dbReference type="GO" id="GO:0003677">
    <property type="term" value="F:DNA binding"/>
    <property type="evidence" value="ECO:0007669"/>
    <property type="project" value="UniProtKB-KW"/>
</dbReference>
<gene>
    <name evidence="5" type="ORF">AT15_05700</name>
</gene>
<evidence type="ECO:0000256" key="1">
    <source>
        <dbReference type="ARBA" id="ARBA00023015"/>
    </source>
</evidence>
<dbReference type="InterPro" id="IPR051011">
    <property type="entry name" value="Metal_resp_trans_reg"/>
</dbReference>
<dbReference type="PANTHER" id="PTHR43132:SF2">
    <property type="entry name" value="ARSENICAL RESISTANCE OPERON REPRESSOR ARSR-RELATED"/>
    <property type="match status" value="1"/>
</dbReference>
<comment type="caution">
    <text evidence="5">The sequence shown here is derived from an EMBL/GenBank/DDBJ whole genome shotgun (WGS) entry which is preliminary data.</text>
</comment>
<dbReference type="InterPro" id="IPR036388">
    <property type="entry name" value="WH-like_DNA-bd_sf"/>
</dbReference>
<dbReference type="PANTHER" id="PTHR43132">
    <property type="entry name" value="ARSENICAL RESISTANCE OPERON REPRESSOR ARSR-RELATED"/>
    <property type="match status" value="1"/>
</dbReference>
<dbReference type="InterPro" id="IPR036390">
    <property type="entry name" value="WH_DNA-bd_sf"/>
</dbReference>
<dbReference type="Proteomes" id="UP000077339">
    <property type="component" value="Unassembled WGS sequence"/>
</dbReference>
<dbReference type="PATRIC" id="fig|1453497.3.peg.1135"/>
<protein>
    <recommendedName>
        <fullName evidence="4">HTH arsR-type domain-containing protein</fullName>
    </recommendedName>
</protein>
<reference evidence="5 6" key="1">
    <citation type="submission" date="2014-02" db="EMBL/GenBank/DDBJ databases">
        <title>Kosmotoga genome sequencing.</title>
        <authorList>
            <person name="Pollo S.M."/>
            <person name="Charchuk R."/>
            <person name="Nesbo C.L."/>
        </authorList>
    </citation>
    <scope>NUCLEOTIDE SEQUENCE [LARGE SCALE GENOMIC DNA]</scope>
    <source>
        <strain evidence="5 6">S304</strain>
    </source>
</reference>
<sequence length="106" mass="12666">MKSKAIMLSDILKVLSKELNLKMLALIDTYDELCVCDFKELIDVPQPTISRHLKELLDIRLIDVRQEGRWRYYNPSRPYEPFIKEIIELTKKEYAIEKKELKRACH</sequence>
<dbReference type="OrthoDB" id="9798835at2"/>
<evidence type="ECO:0000256" key="2">
    <source>
        <dbReference type="ARBA" id="ARBA00023125"/>
    </source>
</evidence>
<dbReference type="Gene3D" id="1.10.10.10">
    <property type="entry name" value="Winged helix-like DNA-binding domain superfamily/Winged helix DNA-binding domain"/>
    <property type="match status" value="1"/>
</dbReference>
<keyword evidence="3" id="KW-0804">Transcription</keyword>
<keyword evidence="2" id="KW-0238">DNA-binding</keyword>
<evidence type="ECO:0000259" key="4">
    <source>
        <dbReference type="PROSITE" id="PS50987"/>
    </source>
</evidence>
<dbReference type="PROSITE" id="PS50987">
    <property type="entry name" value="HTH_ARSR_2"/>
    <property type="match status" value="1"/>
</dbReference>
<keyword evidence="1" id="KW-0805">Transcription regulation</keyword>
<feature type="domain" description="HTH arsR-type" evidence="4">
    <location>
        <begin position="1"/>
        <end position="94"/>
    </location>
</feature>
<dbReference type="EMBL" id="JFHK01000003">
    <property type="protein sequence ID" value="OAA31567.1"/>
    <property type="molecule type" value="Genomic_DNA"/>
</dbReference>
<dbReference type="Pfam" id="PF01022">
    <property type="entry name" value="HTH_5"/>
    <property type="match status" value="1"/>
</dbReference>
<evidence type="ECO:0000256" key="3">
    <source>
        <dbReference type="ARBA" id="ARBA00023163"/>
    </source>
</evidence>
<proteinExistence type="predicted"/>
<evidence type="ECO:0000313" key="6">
    <source>
        <dbReference type="Proteomes" id="UP000077339"/>
    </source>
</evidence>
<dbReference type="NCBIfam" id="NF033788">
    <property type="entry name" value="HTH_metalloreg"/>
    <property type="match status" value="1"/>
</dbReference>
<dbReference type="GO" id="GO:0003700">
    <property type="term" value="F:DNA-binding transcription factor activity"/>
    <property type="evidence" value="ECO:0007669"/>
    <property type="project" value="InterPro"/>
</dbReference>
<dbReference type="SMART" id="SM00418">
    <property type="entry name" value="HTH_ARSR"/>
    <property type="match status" value="1"/>
</dbReference>
<dbReference type="SUPFAM" id="SSF46785">
    <property type="entry name" value="Winged helix' DNA-binding domain"/>
    <property type="match status" value="1"/>
</dbReference>
<dbReference type="CDD" id="cd00090">
    <property type="entry name" value="HTH_ARSR"/>
    <property type="match status" value="1"/>
</dbReference>
<keyword evidence="6" id="KW-1185">Reference proteome</keyword>
<dbReference type="InterPro" id="IPR011991">
    <property type="entry name" value="ArsR-like_HTH"/>
</dbReference>
<dbReference type="RefSeq" id="WP_068345870.1">
    <property type="nucleotide sequence ID" value="NZ_JFHK01000003.1"/>
</dbReference>
<name>A0A176K3J5_9BACT</name>
<dbReference type="STRING" id="1453497.AT15_05700"/>
<evidence type="ECO:0000313" key="5">
    <source>
        <dbReference type="EMBL" id="OAA31567.1"/>
    </source>
</evidence>
<organism evidence="5 6">
    <name type="scientific">Kosmotoga arenicorallina S304</name>
    <dbReference type="NCBI Taxonomy" id="1453497"/>
    <lineage>
        <taxon>Bacteria</taxon>
        <taxon>Thermotogati</taxon>
        <taxon>Thermotogota</taxon>
        <taxon>Thermotogae</taxon>
        <taxon>Kosmotogales</taxon>
        <taxon>Kosmotogaceae</taxon>
        <taxon>Kosmotoga</taxon>
    </lineage>
</organism>